<keyword evidence="2" id="KW-1185">Reference proteome</keyword>
<dbReference type="PROSITE" id="PS51257">
    <property type="entry name" value="PROKAR_LIPOPROTEIN"/>
    <property type="match status" value="1"/>
</dbReference>
<dbReference type="AlphaFoldDB" id="A0A839GY81"/>
<protein>
    <recommendedName>
        <fullName evidence="3">Lipoprotein</fullName>
    </recommendedName>
</protein>
<evidence type="ECO:0008006" key="3">
    <source>
        <dbReference type="Google" id="ProtNLM"/>
    </source>
</evidence>
<sequence>MVKGASVWFWVSMLLTTGVACKRMEESGNSKEQNAVHQVSKSAALQKPLPVASQEPVAPGQVRAVLSVQKVFPELDTAGSGPCSQVPCRVEAQVGQVVGYGSGVNSPLPGGGRIFLYFPMTVRAGEGSSEVKAGTKLEADLQAPLSEGAPYTVRRYRILH</sequence>
<evidence type="ECO:0000313" key="2">
    <source>
        <dbReference type="Proteomes" id="UP000563094"/>
    </source>
</evidence>
<name>A0A839GY81_9BACT</name>
<dbReference type="EMBL" id="JACJIQ010000030">
    <property type="protein sequence ID" value="MBA9079777.1"/>
    <property type="molecule type" value="Genomic_DNA"/>
</dbReference>
<evidence type="ECO:0000313" key="1">
    <source>
        <dbReference type="EMBL" id="MBA9079777.1"/>
    </source>
</evidence>
<proteinExistence type="predicted"/>
<organism evidence="1 2">
    <name type="scientific">Rufibacter quisquiliarum</name>
    <dbReference type="NCBI Taxonomy" id="1549639"/>
    <lineage>
        <taxon>Bacteria</taxon>
        <taxon>Pseudomonadati</taxon>
        <taxon>Bacteroidota</taxon>
        <taxon>Cytophagia</taxon>
        <taxon>Cytophagales</taxon>
        <taxon>Hymenobacteraceae</taxon>
        <taxon>Rufibacter</taxon>
    </lineage>
</organism>
<comment type="caution">
    <text evidence="1">The sequence shown here is derived from an EMBL/GenBank/DDBJ whole genome shotgun (WGS) entry which is preliminary data.</text>
</comment>
<gene>
    <name evidence="1" type="ORF">FHS90_004518</name>
</gene>
<dbReference type="Proteomes" id="UP000563094">
    <property type="component" value="Unassembled WGS sequence"/>
</dbReference>
<reference evidence="1 2" key="1">
    <citation type="submission" date="2020-08" db="EMBL/GenBank/DDBJ databases">
        <title>Genomic Encyclopedia of Type Strains, Phase IV (KMG-IV): sequencing the most valuable type-strain genomes for metagenomic binning, comparative biology and taxonomic classification.</title>
        <authorList>
            <person name="Goeker M."/>
        </authorList>
    </citation>
    <scope>NUCLEOTIDE SEQUENCE [LARGE SCALE GENOMIC DNA]</scope>
    <source>
        <strain evidence="1 2">DSM 29854</strain>
    </source>
</reference>
<accession>A0A839GY81</accession>